<protein>
    <submittedName>
        <fullName evidence="2">Uncharacterized protein</fullName>
    </submittedName>
</protein>
<name>R0L2Y3_ANAPL</name>
<proteinExistence type="predicted"/>
<evidence type="ECO:0000256" key="1">
    <source>
        <dbReference type="SAM" id="MobiDB-lite"/>
    </source>
</evidence>
<organism evidence="2 3">
    <name type="scientific">Anas platyrhynchos</name>
    <name type="common">Mallard</name>
    <name type="synonym">Anas boschas</name>
    <dbReference type="NCBI Taxonomy" id="8839"/>
    <lineage>
        <taxon>Eukaryota</taxon>
        <taxon>Metazoa</taxon>
        <taxon>Chordata</taxon>
        <taxon>Craniata</taxon>
        <taxon>Vertebrata</taxon>
        <taxon>Euteleostomi</taxon>
        <taxon>Archelosauria</taxon>
        <taxon>Archosauria</taxon>
        <taxon>Dinosauria</taxon>
        <taxon>Saurischia</taxon>
        <taxon>Theropoda</taxon>
        <taxon>Coelurosauria</taxon>
        <taxon>Aves</taxon>
        <taxon>Neognathae</taxon>
        <taxon>Galloanserae</taxon>
        <taxon>Anseriformes</taxon>
        <taxon>Anatidae</taxon>
        <taxon>Anatinae</taxon>
        <taxon>Anas</taxon>
    </lineage>
</organism>
<gene>
    <name evidence="2" type="ORF">Anapl_03291</name>
</gene>
<dbReference type="EMBL" id="KB743257">
    <property type="protein sequence ID" value="EOA99893.1"/>
    <property type="molecule type" value="Genomic_DNA"/>
</dbReference>
<keyword evidence="3" id="KW-1185">Reference proteome</keyword>
<dbReference type="AlphaFoldDB" id="R0L2Y3"/>
<evidence type="ECO:0000313" key="2">
    <source>
        <dbReference type="EMBL" id="EOA99893.1"/>
    </source>
</evidence>
<accession>R0L2Y3</accession>
<reference evidence="3" key="1">
    <citation type="journal article" date="2013" name="Nat. Genet.">
        <title>The duck genome and transcriptome provide insight into an avian influenza virus reservoir species.</title>
        <authorList>
            <person name="Huang Y."/>
            <person name="Li Y."/>
            <person name="Burt D.W."/>
            <person name="Chen H."/>
            <person name="Zhang Y."/>
            <person name="Qian W."/>
            <person name="Kim H."/>
            <person name="Gan S."/>
            <person name="Zhao Y."/>
            <person name="Li J."/>
            <person name="Yi K."/>
            <person name="Feng H."/>
            <person name="Zhu P."/>
            <person name="Li B."/>
            <person name="Liu Q."/>
            <person name="Fairley S."/>
            <person name="Magor K.E."/>
            <person name="Du Z."/>
            <person name="Hu X."/>
            <person name="Goodman L."/>
            <person name="Tafer H."/>
            <person name="Vignal A."/>
            <person name="Lee T."/>
            <person name="Kim K.W."/>
            <person name="Sheng Z."/>
            <person name="An Y."/>
            <person name="Searle S."/>
            <person name="Herrero J."/>
            <person name="Groenen M.A."/>
            <person name="Crooijmans R.P."/>
            <person name="Faraut T."/>
            <person name="Cai Q."/>
            <person name="Webster R.G."/>
            <person name="Aldridge J.R."/>
            <person name="Warren W.C."/>
            <person name="Bartschat S."/>
            <person name="Kehr S."/>
            <person name="Marz M."/>
            <person name="Stadler P.F."/>
            <person name="Smith J."/>
            <person name="Kraus R.H."/>
            <person name="Zhao Y."/>
            <person name="Ren L."/>
            <person name="Fei J."/>
            <person name="Morisson M."/>
            <person name="Kaiser P."/>
            <person name="Griffin D.K."/>
            <person name="Rao M."/>
            <person name="Pitel F."/>
            <person name="Wang J."/>
            <person name="Li N."/>
        </authorList>
    </citation>
    <scope>NUCLEOTIDE SEQUENCE [LARGE SCALE GENOMIC DNA]</scope>
</reference>
<feature type="region of interest" description="Disordered" evidence="1">
    <location>
        <begin position="530"/>
        <end position="552"/>
    </location>
</feature>
<sequence>MHAYTLSKLCPTLKKNTCKLAARAMSERIGLKVFNNALKMDFENLLGFTGEALGAGGSKTVSKRDCLPAFLEQMFENRSVLHEAPRGHCFEEALCCKEHLDRNPTLQSSAQGKEKYLSKSFSQNCNNCQRLLIKAAAARVWANKYTQGLWGSYKGIHAEEMQHIWMALAFQHRASQTPSLPQASLALRAFVISCLRHSPSDHCLHTHEQISLFMHGTRVWTLAPRGAPEEPSTTVDIRASHSPQGTAHWQYQPDSTKAEPQFCSRTPFGSLTRTQQNLCSRAEGLKPSLKALASVLVRHNTYHLGYQFQGGVHNSSFMPQSTFKPQTPLAEMQYSFVYIPFLLEIEPYQKGALIPAVREGSDNYLFEAKLAAENTPTQTLLLQRWNNIYQNHSAAQAFPHSAGNGSDEALTGSCTRSIAGWVRVAITRLIRARCIATGGKCSQPSCTSDDTFRPACDLQKNPDLSLPPEEVIAVPCCVSPHTGCGKGMYRREDTDFLNPRGQLGSSSFFDRLLTNKLSEAARGLFQAEELSPASQLAGERHGTGEGTPRNAEASLCGQLRQKAVAGWN</sequence>
<dbReference type="Proteomes" id="UP000296049">
    <property type="component" value="Unassembled WGS sequence"/>
</dbReference>
<evidence type="ECO:0000313" key="3">
    <source>
        <dbReference type="Proteomes" id="UP000296049"/>
    </source>
</evidence>